<evidence type="ECO:0000256" key="5">
    <source>
        <dbReference type="ARBA" id="ARBA00023136"/>
    </source>
</evidence>
<keyword evidence="4 6" id="KW-1133">Transmembrane helix</keyword>
<keyword evidence="2" id="KW-1003">Cell membrane</keyword>
<comment type="subcellular location">
    <subcellularLocation>
        <location evidence="1">Cell membrane</location>
        <topology evidence="1">Multi-pass membrane protein</topology>
    </subcellularLocation>
</comment>
<dbReference type="InterPro" id="IPR043428">
    <property type="entry name" value="LivM-like"/>
</dbReference>
<feature type="transmembrane region" description="Helical" evidence="6">
    <location>
        <begin position="129"/>
        <end position="150"/>
    </location>
</feature>
<sequence length="327" mass="33859">MSTGGLVRWAAVAIAGAIALGLPWLAAAVGDPALVPLGARILVAAIAAASLNLLVGQGGLVSFGHAAFFGVGGYVVAILYEQTASGERLFGLLPGAGDLLLTIPAAILFGGLTAAAIGALALRTRGVQFIMITLAFAQMLFFVMVSLKAYGGEDGLLVRRRNTLGGHDMRDDDAIYFLCLACFSAHLFLTARVVGSRFGRVLEGVRQNERRLAAIGIATYRYKLTAFIIAGMGAGLAGALSANLTRFVSPDMLHWTKSGELLIMVILGGTGALAGPLVGAAAFIGLETLFSGWTEHWQPLLGAVILGIVLASRRGLGGWLPRGKATS</sequence>
<feature type="transmembrane region" description="Helical" evidence="6">
    <location>
        <begin position="174"/>
        <end position="194"/>
    </location>
</feature>
<evidence type="ECO:0000256" key="2">
    <source>
        <dbReference type="ARBA" id="ARBA00022475"/>
    </source>
</evidence>
<dbReference type="AlphaFoldDB" id="A0A4D7BAT2"/>
<feature type="transmembrane region" description="Helical" evidence="6">
    <location>
        <begin position="62"/>
        <end position="80"/>
    </location>
</feature>
<dbReference type="PANTHER" id="PTHR30482:SF17">
    <property type="entry name" value="ABC TRANSPORTER ATP-BINDING PROTEIN"/>
    <property type="match status" value="1"/>
</dbReference>
<proteinExistence type="predicted"/>
<evidence type="ECO:0000256" key="6">
    <source>
        <dbReference type="SAM" id="Phobius"/>
    </source>
</evidence>
<dbReference type="OrthoDB" id="9804361at2"/>
<dbReference type="Pfam" id="PF02653">
    <property type="entry name" value="BPD_transp_2"/>
    <property type="match status" value="1"/>
</dbReference>
<evidence type="ECO:0000256" key="1">
    <source>
        <dbReference type="ARBA" id="ARBA00004651"/>
    </source>
</evidence>
<dbReference type="CDD" id="cd06581">
    <property type="entry name" value="TM_PBP1_LivM_like"/>
    <property type="match status" value="1"/>
</dbReference>
<accession>A0A4D7BAT2</accession>
<feature type="transmembrane region" description="Helical" evidence="6">
    <location>
        <begin position="220"/>
        <end position="241"/>
    </location>
</feature>
<evidence type="ECO:0000256" key="4">
    <source>
        <dbReference type="ARBA" id="ARBA00022989"/>
    </source>
</evidence>
<evidence type="ECO:0000313" key="8">
    <source>
        <dbReference type="Proteomes" id="UP000298781"/>
    </source>
</evidence>
<dbReference type="PANTHER" id="PTHR30482">
    <property type="entry name" value="HIGH-AFFINITY BRANCHED-CHAIN AMINO ACID TRANSPORT SYSTEM PERMEASE"/>
    <property type="match status" value="1"/>
</dbReference>
<dbReference type="KEGG" id="pstg:E8M01_21550"/>
<protein>
    <submittedName>
        <fullName evidence="7">Branched-chain amino acid ABC transporter permease</fullName>
    </submittedName>
</protein>
<dbReference type="InterPro" id="IPR001851">
    <property type="entry name" value="ABC_transp_permease"/>
</dbReference>
<reference evidence="7 8" key="1">
    <citation type="submission" date="2019-04" db="EMBL/GenBank/DDBJ databases">
        <title>Phreatobacter aquaticus sp. nov.</title>
        <authorList>
            <person name="Choi A."/>
        </authorList>
    </citation>
    <scope>NUCLEOTIDE SEQUENCE [LARGE SCALE GENOMIC DNA]</scope>
    <source>
        <strain evidence="7 8">KCTC 52518</strain>
    </source>
</reference>
<keyword evidence="5 6" id="KW-0472">Membrane</keyword>
<keyword evidence="8" id="KW-1185">Reference proteome</keyword>
<gene>
    <name evidence="7" type="ORF">E8M01_21550</name>
</gene>
<feature type="transmembrane region" description="Helical" evidence="6">
    <location>
        <begin position="38"/>
        <end position="55"/>
    </location>
</feature>
<name>A0A4D7BAT2_9HYPH</name>
<keyword evidence="3 6" id="KW-0812">Transmembrane</keyword>
<feature type="transmembrane region" description="Helical" evidence="6">
    <location>
        <begin position="100"/>
        <end position="122"/>
    </location>
</feature>
<dbReference type="Proteomes" id="UP000298781">
    <property type="component" value="Chromosome"/>
</dbReference>
<dbReference type="RefSeq" id="WP_136962027.1">
    <property type="nucleotide sequence ID" value="NZ_CP039690.1"/>
</dbReference>
<dbReference type="GO" id="GO:0015658">
    <property type="term" value="F:branched-chain amino acid transmembrane transporter activity"/>
    <property type="evidence" value="ECO:0007669"/>
    <property type="project" value="InterPro"/>
</dbReference>
<dbReference type="GO" id="GO:0005886">
    <property type="term" value="C:plasma membrane"/>
    <property type="evidence" value="ECO:0007669"/>
    <property type="project" value="UniProtKB-SubCell"/>
</dbReference>
<feature type="transmembrane region" description="Helical" evidence="6">
    <location>
        <begin position="261"/>
        <end position="285"/>
    </location>
</feature>
<evidence type="ECO:0000256" key="3">
    <source>
        <dbReference type="ARBA" id="ARBA00022692"/>
    </source>
</evidence>
<evidence type="ECO:0000313" key="7">
    <source>
        <dbReference type="EMBL" id="QCI66586.1"/>
    </source>
</evidence>
<organism evidence="7 8">
    <name type="scientific">Phreatobacter stygius</name>
    <dbReference type="NCBI Taxonomy" id="1940610"/>
    <lineage>
        <taxon>Bacteria</taxon>
        <taxon>Pseudomonadati</taxon>
        <taxon>Pseudomonadota</taxon>
        <taxon>Alphaproteobacteria</taxon>
        <taxon>Hyphomicrobiales</taxon>
        <taxon>Phreatobacteraceae</taxon>
        <taxon>Phreatobacter</taxon>
    </lineage>
</organism>
<dbReference type="EMBL" id="CP039690">
    <property type="protein sequence ID" value="QCI66586.1"/>
    <property type="molecule type" value="Genomic_DNA"/>
</dbReference>